<name>A0A1Y1W9V7_9FUNG</name>
<dbReference type="Pfam" id="PF00795">
    <property type="entry name" value="CN_hydrolase"/>
    <property type="match status" value="1"/>
</dbReference>
<dbReference type="Proteomes" id="UP000193922">
    <property type="component" value="Unassembled WGS sequence"/>
</dbReference>
<feature type="domain" description="CN hydrolase" evidence="2">
    <location>
        <begin position="4"/>
        <end position="254"/>
    </location>
</feature>
<keyword evidence="4" id="KW-1185">Reference proteome</keyword>
<sequence length="295" mass="32654">MVSVKLALVQLRTVKDKTKNLERARELVLQAASQGAQIVLLPETFNMTYCIEDYEQFAEHIDGLGETTQALSRMAKDAQLYLVGGSILERRTNADNTTSIYNTVTVWNPDGQLVARQSKMHMFAVDYNGLYENEGDILTAGNGIGEFSTPWGQFAFAVCFDCRFAELAMIAARRGCVGMLYPAAFTKGSGELHWELIMRARAVDNLFFVAGCNPAFDVQSSYHACGHSMVIDPFARTVAAAAYGEEVVVADLDLALIDEARRSIPVYSQRRFDVYPDVAQQPTSADGHRLIDQEL</sequence>
<dbReference type="GO" id="GO:0005739">
    <property type="term" value="C:mitochondrion"/>
    <property type="evidence" value="ECO:0007669"/>
    <property type="project" value="TreeGrafter"/>
</dbReference>
<dbReference type="GeneID" id="63806997"/>
<dbReference type="PROSITE" id="PS50263">
    <property type="entry name" value="CN_HYDROLASE"/>
    <property type="match status" value="1"/>
</dbReference>
<dbReference type="GO" id="GO:0006528">
    <property type="term" value="P:asparagine metabolic process"/>
    <property type="evidence" value="ECO:0007669"/>
    <property type="project" value="TreeGrafter"/>
</dbReference>
<protein>
    <submittedName>
        <fullName evidence="3">Carbon-nitrogen hydrolase</fullName>
    </submittedName>
</protein>
<evidence type="ECO:0000313" key="3">
    <source>
        <dbReference type="EMBL" id="ORX70232.1"/>
    </source>
</evidence>
<dbReference type="EMBL" id="MCFD01000006">
    <property type="protein sequence ID" value="ORX70232.1"/>
    <property type="molecule type" value="Genomic_DNA"/>
</dbReference>
<dbReference type="GO" id="GO:0006107">
    <property type="term" value="P:oxaloacetate metabolic process"/>
    <property type="evidence" value="ECO:0007669"/>
    <property type="project" value="TreeGrafter"/>
</dbReference>
<dbReference type="PANTHER" id="PTHR23088:SF30">
    <property type="entry name" value="OMEGA-AMIDASE NIT2"/>
    <property type="match status" value="1"/>
</dbReference>
<keyword evidence="1 3" id="KW-0378">Hydrolase</keyword>
<dbReference type="CDD" id="cd07572">
    <property type="entry name" value="nit"/>
    <property type="match status" value="1"/>
</dbReference>
<evidence type="ECO:0000313" key="4">
    <source>
        <dbReference type="Proteomes" id="UP000193922"/>
    </source>
</evidence>
<organism evidence="3 4">
    <name type="scientific">Linderina pennispora</name>
    <dbReference type="NCBI Taxonomy" id="61395"/>
    <lineage>
        <taxon>Eukaryota</taxon>
        <taxon>Fungi</taxon>
        <taxon>Fungi incertae sedis</taxon>
        <taxon>Zoopagomycota</taxon>
        <taxon>Kickxellomycotina</taxon>
        <taxon>Kickxellomycetes</taxon>
        <taxon>Kickxellales</taxon>
        <taxon>Kickxellaceae</taxon>
        <taxon>Linderina</taxon>
    </lineage>
</organism>
<dbReference type="STRING" id="61395.A0A1Y1W9V7"/>
<dbReference type="PANTHER" id="PTHR23088">
    <property type="entry name" value="NITRILASE-RELATED"/>
    <property type="match status" value="1"/>
</dbReference>
<dbReference type="InterPro" id="IPR003010">
    <property type="entry name" value="C-N_Hydrolase"/>
</dbReference>
<gene>
    <name evidence="3" type="ORF">DL89DRAFT_292889</name>
</gene>
<evidence type="ECO:0000256" key="1">
    <source>
        <dbReference type="ARBA" id="ARBA00022801"/>
    </source>
</evidence>
<dbReference type="SUPFAM" id="SSF56317">
    <property type="entry name" value="Carbon-nitrogen hydrolase"/>
    <property type="match status" value="1"/>
</dbReference>
<comment type="caution">
    <text evidence="3">The sequence shown here is derived from an EMBL/GenBank/DDBJ whole genome shotgun (WGS) entry which is preliminary data.</text>
</comment>
<dbReference type="Gene3D" id="3.60.110.10">
    <property type="entry name" value="Carbon-nitrogen hydrolase"/>
    <property type="match status" value="1"/>
</dbReference>
<dbReference type="OrthoDB" id="10250282at2759"/>
<proteinExistence type="predicted"/>
<dbReference type="InterPro" id="IPR036526">
    <property type="entry name" value="C-N_Hydrolase_sf"/>
</dbReference>
<dbReference type="GO" id="GO:0006541">
    <property type="term" value="P:glutamine metabolic process"/>
    <property type="evidence" value="ECO:0007669"/>
    <property type="project" value="TreeGrafter"/>
</dbReference>
<accession>A0A1Y1W9V7</accession>
<evidence type="ECO:0000259" key="2">
    <source>
        <dbReference type="PROSITE" id="PS50263"/>
    </source>
</evidence>
<dbReference type="AlphaFoldDB" id="A0A1Y1W9V7"/>
<dbReference type="InterPro" id="IPR045254">
    <property type="entry name" value="Nit1/2_C-N_Hydrolase"/>
</dbReference>
<dbReference type="RefSeq" id="XP_040743870.1">
    <property type="nucleotide sequence ID" value="XM_040890349.1"/>
</dbReference>
<reference evidence="3 4" key="1">
    <citation type="submission" date="2016-07" db="EMBL/GenBank/DDBJ databases">
        <title>Pervasive Adenine N6-methylation of Active Genes in Fungi.</title>
        <authorList>
            <consortium name="DOE Joint Genome Institute"/>
            <person name="Mondo S.J."/>
            <person name="Dannebaum R.O."/>
            <person name="Kuo R.C."/>
            <person name="Labutti K."/>
            <person name="Haridas S."/>
            <person name="Kuo A."/>
            <person name="Salamov A."/>
            <person name="Ahrendt S.R."/>
            <person name="Lipzen A."/>
            <person name="Sullivan W."/>
            <person name="Andreopoulos W.B."/>
            <person name="Clum A."/>
            <person name="Lindquist E."/>
            <person name="Daum C."/>
            <person name="Ramamoorthy G.K."/>
            <person name="Gryganskyi A."/>
            <person name="Culley D."/>
            <person name="Magnuson J.K."/>
            <person name="James T.Y."/>
            <person name="O'Malley M.A."/>
            <person name="Stajich J.E."/>
            <person name="Spatafora J.W."/>
            <person name="Visel A."/>
            <person name="Grigoriev I.V."/>
        </authorList>
    </citation>
    <scope>NUCLEOTIDE SEQUENCE [LARGE SCALE GENOMIC DNA]</scope>
    <source>
        <strain evidence="3 4">ATCC 12442</strain>
    </source>
</reference>
<dbReference type="GO" id="GO:0050152">
    <property type="term" value="F:omega-amidase activity"/>
    <property type="evidence" value="ECO:0007669"/>
    <property type="project" value="TreeGrafter"/>
</dbReference>